<accession>A0A6C0END5</accession>
<evidence type="ECO:0000313" key="1">
    <source>
        <dbReference type="EMBL" id="QHT29993.1"/>
    </source>
</evidence>
<dbReference type="AlphaFoldDB" id="A0A6C0END5"/>
<proteinExistence type="predicted"/>
<sequence length="75" mass="8431">MSETKEVTFNGIPATLTVTGSNWTITGKDVNESGDSFFTLAALVESKKLVLPHGLFAGRRKTRKSRSRKTRRYRK</sequence>
<protein>
    <submittedName>
        <fullName evidence="1">Uncharacterized protein</fullName>
    </submittedName>
</protein>
<dbReference type="EMBL" id="MN738888">
    <property type="protein sequence ID" value="QHT29993.1"/>
    <property type="molecule type" value="Genomic_DNA"/>
</dbReference>
<organism evidence="1">
    <name type="scientific">viral metagenome</name>
    <dbReference type="NCBI Taxonomy" id="1070528"/>
    <lineage>
        <taxon>unclassified sequences</taxon>
        <taxon>metagenomes</taxon>
        <taxon>organismal metagenomes</taxon>
    </lineage>
</organism>
<reference evidence="1" key="1">
    <citation type="journal article" date="2020" name="Nature">
        <title>Giant virus diversity and host interactions through global metagenomics.</title>
        <authorList>
            <person name="Schulz F."/>
            <person name="Roux S."/>
            <person name="Paez-Espino D."/>
            <person name="Jungbluth S."/>
            <person name="Walsh D.A."/>
            <person name="Denef V.J."/>
            <person name="McMahon K.D."/>
            <person name="Konstantinidis K.T."/>
            <person name="Eloe-Fadrosh E.A."/>
            <person name="Kyrpides N.C."/>
            <person name="Woyke T."/>
        </authorList>
    </citation>
    <scope>NUCLEOTIDE SEQUENCE</scope>
    <source>
        <strain evidence="1">GVMAG-M-3300009068-25</strain>
    </source>
</reference>
<name>A0A6C0END5_9ZZZZ</name>